<dbReference type="GO" id="GO:0009986">
    <property type="term" value="C:cell surface"/>
    <property type="evidence" value="ECO:0007669"/>
    <property type="project" value="TreeGrafter"/>
</dbReference>
<dbReference type="PANTHER" id="PTHR31297:SF43">
    <property type="entry name" value="GLUCAN 1,3-BETA-GLUCOSIDASE 3"/>
    <property type="match status" value="1"/>
</dbReference>
<proteinExistence type="inferred from homology"/>
<keyword evidence="7" id="KW-1185">Reference proteome</keyword>
<evidence type="ECO:0000313" key="6">
    <source>
        <dbReference type="EMBL" id="KAJ7740724.1"/>
    </source>
</evidence>
<protein>
    <submittedName>
        <fullName evidence="6">Glycoside hydrolase superfamily</fullName>
    </submittedName>
</protein>
<evidence type="ECO:0000313" key="7">
    <source>
        <dbReference type="Proteomes" id="UP001215280"/>
    </source>
</evidence>
<dbReference type="FunFam" id="3.20.20.80:FF:000100">
    <property type="entry name" value="Glycoside hydrolase superfamily"/>
    <property type="match status" value="1"/>
</dbReference>
<dbReference type="Gene3D" id="3.20.20.80">
    <property type="entry name" value="Glycosidases"/>
    <property type="match status" value="1"/>
</dbReference>
<comment type="similarity">
    <text evidence="1 4">Belongs to the glycosyl hydrolase 5 (cellulase A) family.</text>
</comment>
<dbReference type="AlphaFoldDB" id="A0AAD7IFT9"/>
<dbReference type="EMBL" id="JARJLG010000126">
    <property type="protein sequence ID" value="KAJ7740724.1"/>
    <property type="molecule type" value="Genomic_DNA"/>
</dbReference>
<organism evidence="6 7">
    <name type="scientific">Mycena maculata</name>
    <dbReference type="NCBI Taxonomy" id="230809"/>
    <lineage>
        <taxon>Eukaryota</taxon>
        <taxon>Fungi</taxon>
        <taxon>Dikarya</taxon>
        <taxon>Basidiomycota</taxon>
        <taxon>Agaricomycotina</taxon>
        <taxon>Agaricomycetes</taxon>
        <taxon>Agaricomycetidae</taxon>
        <taxon>Agaricales</taxon>
        <taxon>Marasmiineae</taxon>
        <taxon>Mycenaceae</taxon>
        <taxon>Mycena</taxon>
    </lineage>
</organism>
<dbReference type="InterPro" id="IPR017853">
    <property type="entry name" value="GH"/>
</dbReference>
<evidence type="ECO:0000256" key="2">
    <source>
        <dbReference type="ARBA" id="ARBA00022801"/>
    </source>
</evidence>
<dbReference type="GO" id="GO:0005737">
    <property type="term" value="C:cytoplasm"/>
    <property type="evidence" value="ECO:0007669"/>
    <property type="project" value="UniProtKB-ARBA"/>
</dbReference>
<gene>
    <name evidence="6" type="ORF">DFH07DRAFT_751467</name>
</gene>
<reference evidence="6" key="1">
    <citation type="submission" date="2023-03" db="EMBL/GenBank/DDBJ databases">
        <title>Massive genome expansion in bonnet fungi (Mycena s.s.) driven by repeated elements and novel gene families across ecological guilds.</title>
        <authorList>
            <consortium name="Lawrence Berkeley National Laboratory"/>
            <person name="Harder C.B."/>
            <person name="Miyauchi S."/>
            <person name="Viragh M."/>
            <person name="Kuo A."/>
            <person name="Thoen E."/>
            <person name="Andreopoulos B."/>
            <person name="Lu D."/>
            <person name="Skrede I."/>
            <person name="Drula E."/>
            <person name="Henrissat B."/>
            <person name="Morin E."/>
            <person name="Kohler A."/>
            <person name="Barry K."/>
            <person name="LaButti K."/>
            <person name="Morin E."/>
            <person name="Salamov A."/>
            <person name="Lipzen A."/>
            <person name="Mereny Z."/>
            <person name="Hegedus B."/>
            <person name="Baldrian P."/>
            <person name="Stursova M."/>
            <person name="Weitz H."/>
            <person name="Taylor A."/>
            <person name="Grigoriev I.V."/>
            <person name="Nagy L.G."/>
            <person name="Martin F."/>
            <person name="Kauserud H."/>
        </authorList>
    </citation>
    <scope>NUCLEOTIDE SEQUENCE</scope>
    <source>
        <strain evidence="6">CBHHK188m</strain>
    </source>
</reference>
<evidence type="ECO:0000256" key="1">
    <source>
        <dbReference type="ARBA" id="ARBA00005641"/>
    </source>
</evidence>
<dbReference type="InterPro" id="IPR001547">
    <property type="entry name" value="Glyco_hydro_5"/>
</dbReference>
<dbReference type="GO" id="GO:0009251">
    <property type="term" value="P:glucan catabolic process"/>
    <property type="evidence" value="ECO:0007669"/>
    <property type="project" value="TreeGrafter"/>
</dbReference>
<dbReference type="PANTHER" id="PTHR31297">
    <property type="entry name" value="GLUCAN ENDO-1,6-BETA-GLUCOSIDASE B"/>
    <property type="match status" value="1"/>
</dbReference>
<dbReference type="SUPFAM" id="SSF51445">
    <property type="entry name" value="(Trans)glycosidases"/>
    <property type="match status" value="1"/>
</dbReference>
<keyword evidence="2 4" id="KW-0378">Hydrolase</keyword>
<dbReference type="Pfam" id="PF00150">
    <property type="entry name" value="Cellulase"/>
    <property type="match status" value="1"/>
</dbReference>
<dbReference type="Proteomes" id="UP001215280">
    <property type="component" value="Unassembled WGS sequence"/>
</dbReference>
<keyword evidence="3 4" id="KW-0326">Glycosidase</keyword>
<feature type="domain" description="Glycoside hydrolase family 5" evidence="5">
    <location>
        <begin position="67"/>
        <end position="348"/>
    </location>
</feature>
<sequence length="484" mass="53255">MNIVPVDPFPPFDPQAATIYRYRQQYGVNCGSWFVLEKWMTPSMFQNASGHKLSEIDIASGSNSTNCARKGLEEHWSTFISESDFDYLSGIGINTVRLPIGYWSLGPEYCEGTPFSPYADVYSNSWAYVVRAINLAAKYGIGVIVDLHGAVGSQNGQPHSGISDRHVGLFDSPANVKKTLAVLVSLVQKLCLVTNIVGIQILNEPVNVPGLSDFYTRAISTMRQVSDCAKGFPLYIHDGFDLERFSDYVSARSDFVVQDHHSYFVFTTQDDSESASNHTNDIETSIAQSLAIASARGNLIVGEWSGALTPQSLSNEPDQDAARRNFSTAQMDVYSTTTAGWIFWAYKTEDCGNDPDWCFTVAVGHTLPPTFFRYMNGCQSSRSVESRDLNPSMPSFRHRLAAIHHRRSGDNVTAEEQSSHKGYSDGVFAAQLFCKYGGSMLGLDGQYISDRIVALGPTVIQTGTEPSYSAAFYRGLSDGEESMS</sequence>
<dbReference type="InterPro" id="IPR050386">
    <property type="entry name" value="Glycosyl_hydrolase_5"/>
</dbReference>
<accession>A0AAD7IFT9</accession>
<dbReference type="GO" id="GO:0046557">
    <property type="term" value="F:glucan endo-1,6-beta-glucosidase activity"/>
    <property type="evidence" value="ECO:0007669"/>
    <property type="project" value="TreeGrafter"/>
</dbReference>
<evidence type="ECO:0000256" key="3">
    <source>
        <dbReference type="ARBA" id="ARBA00023295"/>
    </source>
</evidence>
<dbReference type="GO" id="GO:0005576">
    <property type="term" value="C:extracellular region"/>
    <property type="evidence" value="ECO:0007669"/>
    <property type="project" value="TreeGrafter"/>
</dbReference>
<name>A0AAD7IFT9_9AGAR</name>
<comment type="caution">
    <text evidence="6">The sequence shown here is derived from an EMBL/GenBank/DDBJ whole genome shotgun (WGS) entry which is preliminary data.</text>
</comment>
<evidence type="ECO:0000259" key="5">
    <source>
        <dbReference type="Pfam" id="PF00150"/>
    </source>
</evidence>
<evidence type="ECO:0000256" key="4">
    <source>
        <dbReference type="RuleBase" id="RU361153"/>
    </source>
</evidence>